<dbReference type="PANTHER" id="PTHR42713:SF3">
    <property type="entry name" value="TRANSCRIPTIONAL REGULATORY PROTEIN HPTR"/>
    <property type="match status" value="1"/>
</dbReference>
<evidence type="ECO:0000313" key="11">
    <source>
        <dbReference type="EMBL" id="MCU6796909.1"/>
    </source>
</evidence>
<dbReference type="EMBL" id="JAOQIO010000110">
    <property type="protein sequence ID" value="MCU6796909.1"/>
    <property type="molecule type" value="Genomic_DNA"/>
</dbReference>
<evidence type="ECO:0000256" key="3">
    <source>
        <dbReference type="ARBA" id="ARBA00022553"/>
    </source>
</evidence>
<dbReference type="SUPFAM" id="SSF52172">
    <property type="entry name" value="CheY-like"/>
    <property type="match status" value="1"/>
</dbReference>
<dbReference type="SMART" id="SM00342">
    <property type="entry name" value="HTH_ARAC"/>
    <property type="match status" value="1"/>
</dbReference>
<evidence type="ECO:0000259" key="10">
    <source>
        <dbReference type="PROSITE" id="PS50110"/>
    </source>
</evidence>
<keyword evidence="7" id="KW-0804">Transcription</keyword>
<dbReference type="SUPFAM" id="SSF46689">
    <property type="entry name" value="Homeodomain-like"/>
    <property type="match status" value="1"/>
</dbReference>
<evidence type="ECO:0000256" key="5">
    <source>
        <dbReference type="ARBA" id="ARBA00023015"/>
    </source>
</evidence>
<evidence type="ECO:0000256" key="1">
    <source>
        <dbReference type="ARBA" id="ARBA00004496"/>
    </source>
</evidence>
<comment type="caution">
    <text evidence="11">The sequence shown here is derived from an EMBL/GenBank/DDBJ whole genome shotgun (WGS) entry which is preliminary data.</text>
</comment>
<dbReference type="InterPro" id="IPR011006">
    <property type="entry name" value="CheY-like_superfamily"/>
</dbReference>
<evidence type="ECO:0000256" key="7">
    <source>
        <dbReference type="ARBA" id="ARBA00023163"/>
    </source>
</evidence>
<dbReference type="Gene3D" id="3.40.50.2300">
    <property type="match status" value="1"/>
</dbReference>
<dbReference type="InterPro" id="IPR001789">
    <property type="entry name" value="Sig_transdc_resp-reg_receiver"/>
</dbReference>
<dbReference type="CDD" id="cd17536">
    <property type="entry name" value="REC_YesN-like"/>
    <property type="match status" value="1"/>
</dbReference>
<dbReference type="PROSITE" id="PS01124">
    <property type="entry name" value="HTH_ARAC_FAMILY_2"/>
    <property type="match status" value="1"/>
</dbReference>
<dbReference type="InterPro" id="IPR051552">
    <property type="entry name" value="HptR"/>
</dbReference>
<accession>A0ABT2UQH1</accession>
<feature type="modified residue" description="4-aspartylphosphate" evidence="8">
    <location>
        <position position="55"/>
    </location>
</feature>
<dbReference type="PANTHER" id="PTHR42713">
    <property type="entry name" value="HISTIDINE KINASE-RELATED"/>
    <property type="match status" value="1"/>
</dbReference>
<proteinExistence type="predicted"/>
<evidence type="ECO:0000256" key="8">
    <source>
        <dbReference type="PROSITE-ProRule" id="PRU00169"/>
    </source>
</evidence>
<feature type="domain" description="Response regulatory" evidence="10">
    <location>
        <begin position="3"/>
        <end position="120"/>
    </location>
</feature>
<feature type="domain" description="HTH araC/xylS-type" evidence="9">
    <location>
        <begin position="448"/>
        <end position="546"/>
    </location>
</feature>
<evidence type="ECO:0000313" key="12">
    <source>
        <dbReference type="Proteomes" id="UP001652445"/>
    </source>
</evidence>
<keyword evidence="2" id="KW-0963">Cytoplasm</keyword>
<keyword evidence="12" id="KW-1185">Reference proteome</keyword>
<evidence type="ECO:0000259" key="9">
    <source>
        <dbReference type="PROSITE" id="PS01124"/>
    </source>
</evidence>
<keyword evidence="6" id="KW-0238">DNA-binding</keyword>
<organism evidence="11 12">
    <name type="scientific">Paenibacillus baimaensis</name>
    <dbReference type="NCBI Taxonomy" id="2982185"/>
    <lineage>
        <taxon>Bacteria</taxon>
        <taxon>Bacillati</taxon>
        <taxon>Bacillota</taxon>
        <taxon>Bacilli</taxon>
        <taxon>Bacillales</taxon>
        <taxon>Paenibacillaceae</taxon>
        <taxon>Paenibacillus</taxon>
    </lineage>
</organism>
<dbReference type="InterPro" id="IPR009057">
    <property type="entry name" value="Homeodomain-like_sf"/>
</dbReference>
<keyword evidence="3 8" id="KW-0597">Phosphoprotein</keyword>
<protein>
    <submittedName>
        <fullName evidence="11">Response regulator</fullName>
    </submittedName>
</protein>
<comment type="subcellular location">
    <subcellularLocation>
        <location evidence="1">Cytoplasm</location>
    </subcellularLocation>
</comment>
<dbReference type="Pfam" id="PF12833">
    <property type="entry name" value="HTH_18"/>
    <property type="match status" value="1"/>
</dbReference>
<reference evidence="11 12" key="1">
    <citation type="submission" date="2022-09" db="EMBL/GenBank/DDBJ databases">
        <authorList>
            <person name="Han X.L."/>
            <person name="Wang Q."/>
            <person name="Lu T."/>
        </authorList>
    </citation>
    <scope>NUCLEOTIDE SEQUENCE [LARGE SCALE GENOMIC DNA]</scope>
    <source>
        <strain evidence="11 12">WQ 127069</strain>
    </source>
</reference>
<dbReference type="Pfam" id="PF00072">
    <property type="entry name" value="Response_reg"/>
    <property type="match status" value="1"/>
</dbReference>
<evidence type="ECO:0000256" key="4">
    <source>
        <dbReference type="ARBA" id="ARBA00023012"/>
    </source>
</evidence>
<keyword evidence="5" id="KW-0805">Transcription regulation</keyword>
<evidence type="ECO:0000256" key="2">
    <source>
        <dbReference type="ARBA" id="ARBA00022490"/>
    </source>
</evidence>
<sequence length="551" mass="63400">MFKLLIVDDEAFVVDSLGDTLPWEQIGVTAVFKAYSGFEALDILKTNSIDIMITDIRMPGMNGLELLEQVRRSWKRIKCILLSGHAEFTYAQQAIQHNTYEYLLKPISDEDVMTKVKEAVDLLHKEREENQSYQQVVRAFEENLPKLRGELLNELLQGRKYASQRLMEKLDSLKMSIKTDEQFAFMLVRLEGPMLDFDFYSLSLMEYAIVNMAEELSGEFFQLWSSKDVHGYMVFLATVSPDKQAELDGTPDKGMAILEEQLDLMGSQLQLNVNRYLKGTVSVLLNKWGSFPGDVQKLYQDSLLSLRRRIGNQSELLVYVADEIEQLGVQSLQKLYEPPHIIHLLESGNWEVTHEKLVSILNELSIKWADSQEHLIEVFFSVYASFSSFAHKNGRELADMIGPGLSEVSGLPACRSIATLEQWIFNSFRQLQQGMENETRNDREGAVRKIQHFVQKHLVEDVSLQAIADHMYMHPVHVSRVYKLETGENLSDYVLRLKMELAASLLANGALKNYEIGLKLGYQNPNYFIKVFKKYYFVTPQEFRLRLEEGE</sequence>
<dbReference type="Gene3D" id="1.10.10.60">
    <property type="entry name" value="Homeodomain-like"/>
    <property type="match status" value="2"/>
</dbReference>
<keyword evidence="4" id="KW-0902">Two-component regulatory system</keyword>
<evidence type="ECO:0000256" key="6">
    <source>
        <dbReference type="ARBA" id="ARBA00023125"/>
    </source>
</evidence>
<dbReference type="InterPro" id="IPR018060">
    <property type="entry name" value="HTH_AraC"/>
</dbReference>
<dbReference type="RefSeq" id="WP_262687735.1">
    <property type="nucleotide sequence ID" value="NZ_JAOQIO010000110.1"/>
</dbReference>
<dbReference type="SMART" id="SM00448">
    <property type="entry name" value="REC"/>
    <property type="match status" value="1"/>
</dbReference>
<name>A0ABT2UQH1_9BACL</name>
<gene>
    <name evidence="11" type="ORF">OB236_32760</name>
</gene>
<dbReference type="PROSITE" id="PS50110">
    <property type="entry name" value="RESPONSE_REGULATORY"/>
    <property type="match status" value="1"/>
</dbReference>
<dbReference type="Proteomes" id="UP001652445">
    <property type="component" value="Unassembled WGS sequence"/>
</dbReference>